<evidence type="ECO:0000313" key="2">
    <source>
        <dbReference type="Proteomes" id="UP000225320"/>
    </source>
</evidence>
<dbReference type="Proteomes" id="UP000225320">
    <property type="component" value="Unassembled WGS sequence"/>
</dbReference>
<protein>
    <submittedName>
        <fullName evidence="1">Uncharacterized protein</fullName>
    </submittedName>
</protein>
<dbReference type="AlphaFoldDB" id="A0A2B7VPW7"/>
<proteinExistence type="predicted"/>
<reference evidence="1 2" key="1">
    <citation type="submission" date="2017-09" db="EMBL/GenBank/DDBJ databases">
        <title>Large-scale bioinformatics analysis of Bacillus genomes uncovers conserved roles of natural products in bacterial physiology.</title>
        <authorList>
            <consortium name="Agbiome Team Llc"/>
            <person name="Bleich R.M."/>
            <person name="Grubbs K.J."/>
            <person name="Santa Maria K.C."/>
            <person name="Allen S.E."/>
            <person name="Farag S."/>
            <person name="Shank E.A."/>
            <person name="Bowers A."/>
        </authorList>
    </citation>
    <scope>NUCLEOTIDE SEQUENCE [LARGE SCALE GENOMIC DNA]</scope>
    <source>
        <strain evidence="1 2">AFS094862</strain>
    </source>
</reference>
<dbReference type="EMBL" id="NVOI01000096">
    <property type="protein sequence ID" value="PGG86348.1"/>
    <property type="molecule type" value="Genomic_DNA"/>
</dbReference>
<dbReference type="RefSeq" id="WP_098643632.1">
    <property type="nucleotide sequence ID" value="NZ_NVFS01000091.1"/>
</dbReference>
<accession>A0A2B7VPW7</accession>
<name>A0A2B7VPW7_9BACI</name>
<evidence type="ECO:0000313" key="1">
    <source>
        <dbReference type="EMBL" id="PGG86348.1"/>
    </source>
</evidence>
<sequence>MNLQIANQKELKGQWVVCELEDGPQITKVEKAVKNNVHNKMALWGFWQSEGSIKGEWGFNHINQCRLATAEEIDMESWREVFRRKGRVPGKFITGDWVTDDVNALTVLYQDEDIVTVGVVNSTKTYQVVAEDLEPLFFKGDMAG</sequence>
<organism evidence="1 2">
    <name type="scientific">Bacillus toyonensis</name>
    <dbReference type="NCBI Taxonomy" id="155322"/>
    <lineage>
        <taxon>Bacteria</taxon>
        <taxon>Bacillati</taxon>
        <taxon>Bacillota</taxon>
        <taxon>Bacilli</taxon>
        <taxon>Bacillales</taxon>
        <taxon>Bacillaceae</taxon>
        <taxon>Bacillus</taxon>
        <taxon>Bacillus cereus group</taxon>
    </lineage>
</organism>
<comment type="caution">
    <text evidence="1">The sequence shown here is derived from an EMBL/GenBank/DDBJ whole genome shotgun (WGS) entry which is preliminary data.</text>
</comment>
<gene>
    <name evidence="1" type="ORF">CON73_23615</name>
</gene>